<accession>A0A1M7Y1J3</accession>
<proteinExistence type="predicted"/>
<dbReference type="RefSeq" id="WP_073587616.1">
    <property type="nucleotide sequence ID" value="NZ_FRFD01000003.1"/>
</dbReference>
<reference evidence="1 2" key="1">
    <citation type="submission" date="2016-12" db="EMBL/GenBank/DDBJ databases">
        <authorList>
            <person name="Song W.-J."/>
            <person name="Kurnit D.M."/>
        </authorList>
    </citation>
    <scope>NUCLEOTIDE SEQUENCE [LARGE SCALE GENOMIC DNA]</scope>
    <source>
        <strain evidence="1 2">DSM 12503</strain>
    </source>
</reference>
<evidence type="ECO:0008006" key="3">
    <source>
        <dbReference type="Google" id="ProtNLM"/>
    </source>
</evidence>
<dbReference type="SUPFAM" id="SSF56601">
    <property type="entry name" value="beta-lactamase/transpeptidase-like"/>
    <property type="match status" value="2"/>
</dbReference>
<dbReference type="Proteomes" id="UP000184612">
    <property type="component" value="Unassembled WGS sequence"/>
</dbReference>
<dbReference type="EMBL" id="FRFD01000003">
    <property type="protein sequence ID" value="SHO45497.1"/>
    <property type="molecule type" value="Genomic_DNA"/>
</dbReference>
<name>A0A1M7Y1J3_9FIRM</name>
<keyword evidence="2" id="KW-1185">Reference proteome</keyword>
<dbReference type="InterPro" id="IPR012338">
    <property type="entry name" value="Beta-lactam/transpept-like"/>
</dbReference>
<organism evidence="1 2">
    <name type="scientific">Anaerocolumna xylanovorans DSM 12503</name>
    <dbReference type="NCBI Taxonomy" id="1121345"/>
    <lineage>
        <taxon>Bacteria</taxon>
        <taxon>Bacillati</taxon>
        <taxon>Bacillota</taxon>
        <taxon>Clostridia</taxon>
        <taxon>Lachnospirales</taxon>
        <taxon>Lachnospiraceae</taxon>
        <taxon>Anaerocolumna</taxon>
    </lineage>
</organism>
<evidence type="ECO:0000313" key="2">
    <source>
        <dbReference type="Proteomes" id="UP000184612"/>
    </source>
</evidence>
<dbReference type="Gene3D" id="3.40.710.10">
    <property type="entry name" value="DD-peptidase/beta-lactamase superfamily"/>
    <property type="match status" value="2"/>
</dbReference>
<dbReference type="OrthoDB" id="9797709at2"/>
<protein>
    <recommendedName>
        <fullName evidence="3">Beta-lactamase</fullName>
    </recommendedName>
</protein>
<evidence type="ECO:0000313" key="1">
    <source>
        <dbReference type="EMBL" id="SHO45497.1"/>
    </source>
</evidence>
<sequence length="153" mass="17334">MKEELIDADFNGCVSVRKNGRHILNKAFGYADLANKIPNQLTTRFATASAGAFTTVIDIEKFWDALFSYKLLSAKMTGEMLKVHSGNEEEGYYGYGIWLRKEKDDTYSPYFQGCDPGGSFITWYHPAENKNITLVSNLGCNVWKLLRNLKDTI</sequence>
<gene>
    <name evidence="1" type="ORF">SAMN02745217_00976</name>
</gene>
<dbReference type="STRING" id="1121345.SAMN02745217_00976"/>
<dbReference type="AlphaFoldDB" id="A0A1M7Y1J3"/>